<dbReference type="RefSeq" id="XP_035348039.1">
    <property type="nucleotide sequence ID" value="XM_035492146.1"/>
</dbReference>
<dbReference type="AlphaFoldDB" id="A0A7H8R8C1"/>
<protein>
    <recommendedName>
        <fullName evidence="4">F-box domain-containing protein</fullName>
    </recommendedName>
</protein>
<feature type="compositionally biased region" description="Polar residues" evidence="1">
    <location>
        <begin position="1"/>
        <end position="11"/>
    </location>
</feature>
<dbReference type="Proteomes" id="UP000509510">
    <property type="component" value="Chromosome V"/>
</dbReference>
<evidence type="ECO:0000313" key="3">
    <source>
        <dbReference type="Proteomes" id="UP000509510"/>
    </source>
</evidence>
<evidence type="ECO:0008006" key="4">
    <source>
        <dbReference type="Google" id="ProtNLM"/>
    </source>
</evidence>
<dbReference type="GeneID" id="55996505"/>
<keyword evidence="3" id="KW-1185">Reference proteome</keyword>
<gene>
    <name evidence="2" type="ORF">TRUGW13939_09021</name>
</gene>
<proteinExistence type="predicted"/>
<organism evidence="2 3">
    <name type="scientific">Talaromyces rugulosus</name>
    <name type="common">Penicillium rugulosum</name>
    <dbReference type="NCBI Taxonomy" id="121627"/>
    <lineage>
        <taxon>Eukaryota</taxon>
        <taxon>Fungi</taxon>
        <taxon>Dikarya</taxon>
        <taxon>Ascomycota</taxon>
        <taxon>Pezizomycotina</taxon>
        <taxon>Eurotiomycetes</taxon>
        <taxon>Eurotiomycetidae</taxon>
        <taxon>Eurotiales</taxon>
        <taxon>Trichocomaceae</taxon>
        <taxon>Talaromyces</taxon>
        <taxon>Talaromyces sect. Islandici</taxon>
    </lineage>
</organism>
<accession>A0A7H8R8C1</accession>
<reference evidence="3" key="1">
    <citation type="submission" date="2020-06" db="EMBL/GenBank/DDBJ databases">
        <title>A chromosome-scale genome assembly of Talaromyces rugulosus W13939.</title>
        <authorList>
            <person name="Wang B."/>
            <person name="Guo L."/>
            <person name="Ye K."/>
            <person name="Wang L."/>
        </authorList>
    </citation>
    <scope>NUCLEOTIDE SEQUENCE [LARGE SCALE GENOMIC DNA]</scope>
    <source>
        <strain evidence="3">W13939</strain>
    </source>
</reference>
<feature type="compositionally biased region" description="Basic residues" evidence="1">
    <location>
        <begin position="15"/>
        <end position="32"/>
    </location>
</feature>
<evidence type="ECO:0000313" key="2">
    <source>
        <dbReference type="EMBL" id="QKX61865.1"/>
    </source>
</evidence>
<feature type="region of interest" description="Disordered" evidence="1">
    <location>
        <begin position="1"/>
        <end position="40"/>
    </location>
</feature>
<sequence>MSTAQTTTPFPLQQRRPKPKGVQKARMKHRRQTDHAESPGFEAFENGSTLYQRFFSLPAELRSHIFRLLLVQPCKFDMHHNEGCTRLVHYDVNWPGPYFENHPLADLKLYRCADCTPTSSWQNSTLPVFVSPVRSRWGDAWPNEFLCDDCWHSRFGNVYRPSMETLPCLCTRRQNLDILLANKRINREASYVFWTKNHFAFENSCLLSGFLCNIRPEVRRQMTRISLMAHDFFEANVAGVPDGKVCLPHPTHLKQLWEKLGDCSGLVDLELDSYYLSDMYYVLGMRRLQAKRSVTFFRHPRVQEVGKEHTGPPQPGIPQMIWPALAFRQPIEESTINRSATRKLASELAESIVRGRQLKIRYLKGLCKKSLAT</sequence>
<dbReference type="OrthoDB" id="5420711at2759"/>
<dbReference type="EMBL" id="CP055902">
    <property type="protein sequence ID" value="QKX61865.1"/>
    <property type="molecule type" value="Genomic_DNA"/>
</dbReference>
<dbReference type="InterPro" id="IPR038883">
    <property type="entry name" value="AN11006-like"/>
</dbReference>
<dbReference type="PANTHER" id="PTHR42085">
    <property type="entry name" value="F-BOX DOMAIN-CONTAINING PROTEIN"/>
    <property type="match status" value="1"/>
</dbReference>
<dbReference type="KEGG" id="trg:TRUGW13939_09021"/>
<dbReference type="PANTHER" id="PTHR42085:SF2">
    <property type="entry name" value="F-BOX DOMAIN-CONTAINING PROTEIN"/>
    <property type="match status" value="1"/>
</dbReference>
<evidence type="ECO:0000256" key="1">
    <source>
        <dbReference type="SAM" id="MobiDB-lite"/>
    </source>
</evidence>
<name>A0A7H8R8C1_TALRU</name>